<gene>
    <name evidence="8" type="ORF">A3J58_03260</name>
</gene>
<dbReference type="InterPro" id="IPR019813">
    <property type="entry name" value="Translation_initiation_fac3_CS"/>
</dbReference>
<reference evidence="8 9" key="1">
    <citation type="journal article" date="2016" name="Nat. Commun.">
        <title>Thousands of microbial genomes shed light on interconnected biogeochemical processes in an aquifer system.</title>
        <authorList>
            <person name="Anantharaman K."/>
            <person name="Brown C.T."/>
            <person name="Hug L.A."/>
            <person name="Sharon I."/>
            <person name="Castelle C.J."/>
            <person name="Probst A.J."/>
            <person name="Thomas B.C."/>
            <person name="Singh A."/>
            <person name="Wilkins M.J."/>
            <person name="Karaoz U."/>
            <person name="Brodie E.L."/>
            <person name="Williams K.H."/>
            <person name="Hubbard S.S."/>
            <person name="Banfield J.F."/>
        </authorList>
    </citation>
    <scope>NUCLEOTIDE SEQUENCE [LARGE SCALE GENOMIC DNA]</scope>
</reference>
<dbReference type="EMBL" id="MHQM01000025">
    <property type="protein sequence ID" value="OHA03513.1"/>
    <property type="molecule type" value="Genomic_DNA"/>
</dbReference>
<keyword evidence="2 5" id="KW-0396">Initiation factor</keyword>
<proteinExistence type="inferred from homology"/>
<feature type="domain" description="Translation initiation factor 3 C-terminal" evidence="6">
    <location>
        <begin position="88"/>
        <end position="172"/>
    </location>
</feature>
<evidence type="ECO:0000256" key="5">
    <source>
        <dbReference type="RuleBase" id="RU000646"/>
    </source>
</evidence>
<dbReference type="InterPro" id="IPR019815">
    <property type="entry name" value="Translation_initiation_fac_3_C"/>
</dbReference>
<dbReference type="GO" id="GO:0043022">
    <property type="term" value="F:ribosome binding"/>
    <property type="evidence" value="ECO:0007669"/>
    <property type="project" value="TreeGrafter"/>
</dbReference>
<comment type="subunit">
    <text evidence="5">Monomer.</text>
</comment>
<accession>A0A1G2KVS9</accession>
<dbReference type="InterPro" id="IPR019814">
    <property type="entry name" value="Translation_initiation_fac_3_N"/>
</dbReference>
<comment type="similarity">
    <text evidence="1 5">Belongs to the IF-3 family.</text>
</comment>
<dbReference type="Gene3D" id="3.10.20.80">
    <property type="entry name" value="Translation initiation factor 3 (IF-3), N-terminal domain"/>
    <property type="match status" value="1"/>
</dbReference>
<dbReference type="SUPFAM" id="SSF55200">
    <property type="entry name" value="Translation initiation factor IF3, C-terminal domain"/>
    <property type="match status" value="1"/>
</dbReference>
<keyword evidence="3 5" id="KW-0648">Protein biosynthesis</keyword>
<dbReference type="PANTHER" id="PTHR10938:SF0">
    <property type="entry name" value="TRANSLATION INITIATION FACTOR IF-3, MITOCHONDRIAL"/>
    <property type="match status" value="1"/>
</dbReference>
<evidence type="ECO:0000256" key="3">
    <source>
        <dbReference type="ARBA" id="ARBA00022917"/>
    </source>
</evidence>
<dbReference type="Pfam" id="PF05198">
    <property type="entry name" value="IF3_N"/>
    <property type="match status" value="1"/>
</dbReference>
<comment type="function">
    <text evidence="5">IF-3 binds to the 30S ribosomal subunit and shifts the equilibrium between 70S ribosomes and their 50S and 30S subunits in favor of the free subunits, thus enhancing the availability of 30S subunits on which protein synthesis initiation begins.</text>
</comment>
<dbReference type="PROSITE" id="PS00938">
    <property type="entry name" value="IF3"/>
    <property type="match status" value="1"/>
</dbReference>
<dbReference type="GO" id="GO:0003743">
    <property type="term" value="F:translation initiation factor activity"/>
    <property type="evidence" value="ECO:0007669"/>
    <property type="project" value="UniProtKB-UniRule"/>
</dbReference>
<protein>
    <recommendedName>
        <fullName evidence="4 5">Translation initiation factor IF-3</fullName>
    </recommendedName>
</protein>
<evidence type="ECO:0000259" key="7">
    <source>
        <dbReference type="Pfam" id="PF05198"/>
    </source>
</evidence>
<dbReference type="InterPro" id="IPR001288">
    <property type="entry name" value="Translation_initiation_fac_3"/>
</dbReference>
<dbReference type="InterPro" id="IPR036787">
    <property type="entry name" value="T_IF-3_N_sf"/>
</dbReference>
<evidence type="ECO:0000256" key="1">
    <source>
        <dbReference type="ARBA" id="ARBA00005439"/>
    </source>
</evidence>
<evidence type="ECO:0000313" key="9">
    <source>
        <dbReference type="Proteomes" id="UP000178510"/>
    </source>
</evidence>
<comment type="subcellular location">
    <subcellularLocation>
        <location evidence="5">Cytoplasm</location>
    </subcellularLocation>
</comment>
<dbReference type="Pfam" id="PF00707">
    <property type="entry name" value="IF3_C"/>
    <property type="match status" value="1"/>
</dbReference>
<dbReference type="STRING" id="1802274.A3J58_03260"/>
<comment type="caution">
    <text evidence="8">The sequence shown here is derived from an EMBL/GenBank/DDBJ whole genome shotgun (WGS) entry which is preliminary data.</text>
</comment>
<dbReference type="AlphaFoldDB" id="A0A1G2KVS9"/>
<dbReference type="SUPFAM" id="SSF54364">
    <property type="entry name" value="Translation initiation factor IF3, N-terminal domain"/>
    <property type="match status" value="1"/>
</dbReference>
<evidence type="ECO:0000256" key="4">
    <source>
        <dbReference type="NCBIfam" id="TIGR00168"/>
    </source>
</evidence>
<dbReference type="FunFam" id="3.10.20.80:FF:000001">
    <property type="entry name" value="Translation initiation factor IF-3"/>
    <property type="match status" value="1"/>
</dbReference>
<dbReference type="GO" id="GO:0005737">
    <property type="term" value="C:cytoplasm"/>
    <property type="evidence" value="ECO:0007669"/>
    <property type="project" value="UniProtKB-SubCell"/>
</dbReference>
<evidence type="ECO:0000256" key="2">
    <source>
        <dbReference type="ARBA" id="ARBA00022540"/>
    </source>
</evidence>
<dbReference type="InterPro" id="IPR036788">
    <property type="entry name" value="T_IF-3_C_sf"/>
</dbReference>
<dbReference type="NCBIfam" id="TIGR00168">
    <property type="entry name" value="infC"/>
    <property type="match status" value="1"/>
</dbReference>
<dbReference type="Gene3D" id="3.30.110.10">
    <property type="entry name" value="Translation initiation factor 3 (IF-3), C-terminal domain"/>
    <property type="match status" value="1"/>
</dbReference>
<evidence type="ECO:0000313" key="8">
    <source>
        <dbReference type="EMBL" id="OHA03513.1"/>
    </source>
</evidence>
<name>A0A1G2KVS9_9BACT</name>
<dbReference type="PANTHER" id="PTHR10938">
    <property type="entry name" value="TRANSLATION INITIATION FACTOR IF-3"/>
    <property type="match status" value="1"/>
</dbReference>
<sequence>MNQNIIQRRYRINQWIRTSPIRVIGSDGKNLGVLETAEALRIAQEQGFDLIEISPTATPPVCRIMDFGKFKYEREKGEREHGKKQKEVEIKGVRIGFTTGTHDLAMRAKQIAKFLEDGDKVRVDMRLRGREKAHGDLALARFKEFLATIPVEFTLEAPPKRFPQGFIAILNKK</sequence>
<evidence type="ECO:0000259" key="6">
    <source>
        <dbReference type="Pfam" id="PF00707"/>
    </source>
</evidence>
<dbReference type="GO" id="GO:0032790">
    <property type="term" value="P:ribosome disassembly"/>
    <property type="evidence" value="ECO:0007669"/>
    <property type="project" value="TreeGrafter"/>
</dbReference>
<feature type="domain" description="Translation initiation factor 3 N-terminal" evidence="7">
    <location>
        <begin position="12"/>
        <end position="80"/>
    </location>
</feature>
<dbReference type="Proteomes" id="UP000178510">
    <property type="component" value="Unassembled WGS sequence"/>
</dbReference>
<organism evidence="8 9">
    <name type="scientific">Candidatus Sungbacteria bacterium RIFCSPHIGHO2_02_FULL_52_23</name>
    <dbReference type="NCBI Taxonomy" id="1802274"/>
    <lineage>
        <taxon>Bacteria</taxon>
        <taxon>Candidatus Sungiibacteriota</taxon>
    </lineage>
</organism>